<sequence length="56" mass="6604">MKETNRTLNYDCESDRSGNPALQHVSFYDCFGIYEEVEMLRCRLERRARFALANSP</sequence>
<evidence type="ECO:0000313" key="2">
    <source>
        <dbReference type="Proteomes" id="UP000012153"/>
    </source>
</evidence>
<gene>
    <name evidence="1" type="ORF">LEP1GSC186_2378</name>
</gene>
<dbReference type="AlphaFoldDB" id="M6V157"/>
<proteinExistence type="predicted"/>
<name>M6V157_9LEPT</name>
<accession>M6V157</accession>
<evidence type="ECO:0000313" key="1">
    <source>
        <dbReference type="EMBL" id="EMO43293.1"/>
    </source>
</evidence>
<dbReference type="Proteomes" id="UP000012153">
    <property type="component" value="Unassembled WGS sequence"/>
</dbReference>
<organism evidence="1 2">
    <name type="scientific">Leptospira noguchii serovar Autumnalis str. ZUN142</name>
    <dbReference type="NCBI Taxonomy" id="1085540"/>
    <lineage>
        <taxon>Bacteria</taxon>
        <taxon>Pseudomonadati</taxon>
        <taxon>Spirochaetota</taxon>
        <taxon>Spirochaetia</taxon>
        <taxon>Leptospirales</taxon>
        <taxon>Leptospiraceae</taxon>
        <taxon>Leptospira</taxon>
    </lineage>
</organism>
<reference evidence="1 2" key="1">
    <citation type="submission" date="2013-01" db="EMBL/GenBank/DDBJ databases">
        <authorList>
            <person name="Harkins D.M."/>
            <person name="Durkin A.S."/>
            <person name="Brinkac L.M."/>
            <person name="Haft D.H."/>
            <person name="Selengut J.D."/>
            <person name="Sanka R."/>
            <person name="DePew J."/>
            <person name="Purushe J."/>
            <person name="Matthias M.A."/>
            <person name="Vinetz J.M."/>
            <person name="Sutton G.G."/>
            <person name="Nierman W.C."/>
            <person name="Fouts D.E."/>
        </authorList>
    </citation>
    <scope>NUCLEOTIDE SEQUENCE [LARGE SCALE GENOMIC DNA]</scope>
    <source>
        <strain evidence="1 2">ZUN142</strain>
    </source>
</reference>
<dbReference type="EMBL" id="AHOP02000001">
    <property type="protein sequence ID" value="EMO43293.1"/>
    <property type="molecule type" value="Genomic_DNA"/>
</dbReference>
<protein>
    <submittedName>
        <fullName evidence="1">Uncharacterized protein</fullName>
    </submittedName>
</protein>
<comment type="caution">
    <text evidence="1">The sequence shown here is derived from an EMBL/GenBank/DDBJ whole genome shotgun (WGS) entry which is preliminary data.</text>
</comment>